<name>A0A645IW78_9ZZZZ</name>
<reference evidence="1" key="1">
    <citation type="submission" date="2019-08" db="EMBL/GenBank/DDBJ databases">
        <authorList>
            <person name="Kucharzyk K."/>
            <person name="Murdoch R.W."/>
            <person name="Higgins S."/>
            <person name="Loffler F."/>
        </authorList>
    </citation>
    <scope>NUCLEOTIDE SEQUENCE</scope>
</reference>
<dbReference type="AntiFam" id="ANF00234">
    <property type="entry name" value="Shadow ORF (opposite dnaE1)"/>
</dbReference>
<organism evidence="1">
    <name type="scientific">bioreactor metagenome</name>
    <dbReference type="NCBI Taxonomy" id="1076179"/>
    <lineage>
        <taxon>unclassified sequences</taxon>
        <taxon>metagenomes</taxon>
        <taxon>ecological metagenomes</taxon>
    </lineage>
</organism>
<comment type="caution">
    <text evidence="1">The sequence shown here is derived from an EMBL/GenBank/DDBJ whole genome shotgun (WGS) entry which is preliminary data.</text>
</comment>
<accession>A0A645IW78</accession>
<proteinExistence type="predicted"/>
<sequence length="95" mass="10664">MRLVEGVLREVHHLAEYRLRCFGGHAPLHRAGNTAGLVAVDEDAAFVFHHVFLLFAHRAAHQIAAAQRVARKVAHDLHHLFLIDHTAVRLLEDAL</sequence>
<dbReference type="AlphaFoldDB" id="A0A645IW78"/>
<evidence type="ECO:0000313" key="1">
    <source>
        <dbReference type="EMBL" id="MPN55675.1"/>
    </source>
</evidence>
<protein>
    <submittedName>
        <fullName evidence="1">Uncharacterized protein</fullName>
    </submittedName>
</protein>
<dbReference type="EMBL" id="VSSQ01125184">
    <property type="protein sequence ID" value="MPN55675.1"/>
    <property type="molecule type" value="Genomic_DNA"/>
</dbReference>
<gene>
    <name evidence="1" type="ORF">SDC9_203359</name>
</gene>